<proteinExistence type="predicted"/>
<sequence>MVRGKGVRFFTNNLEISGLLRNLVVNICGYDHIIHAPSLVGQFYWVQLHRVPTAITPLDVFDFFEYRGCSPVSVFPTISAGTLHSNSLKVVFNSKQVPGFLWSQRKEDEPLREIFLAADQPPTFVVHKISALNEFVPPSLKGKRRKFPERPTKATTPPLQQQVPTMSPALPAMAQSLPTSNDPPSIWHKKNKVRLFPVPTEDIQLEEIQVTTMADSANASRHWAVPLANRYELLTLDGNQGMPDYDVKFCKSTLEDLQYGDDFLEAVQAQPSFFRLALEDPCLADFWMQHATQHALYRLLGQARPEVFQVAAKFLPIAQVLEDCCCMFEDAAGDTLSPAAALERLCKQETPQYSAQDHIQLALWDLYAMVAAPSVYFDPVKLAAVLHVEELVSIDSTRLLLWSDDTLSDWVYSDLGQAMISSATTGPFAAAFAAMNKSSICASP</sequence>
<organism evidence="2 3">
    <name type="scientific">Aphanomyces invadans</name>
    <dbReference type="NCBI Taxonomy" id="157072"/>
    <lineage>
        <taxon>Eukaryota</taxon>
        <taxon>Sar</taxon>
        <taxon>Stramenopiles</taxon>
        <taxon>Oomycota</taxon>
        <taxon>Saprolegniomycetes</taxon>
        <taxon>Saprolegniales</taxon>
        <taxon>Verrucalvaceae</taxon>
        <taxon>Aphanomyces</taxon>
    </lineage>
</organism>
<dbReference type="EMBL" id="QUSY01001297">
    <property type="protein sequence ID" value="RHY25422.1"/>
    <property type="molecule type" value="Genomic_DNA"/>
</dbReference>
<dbReference type="VEuPathDB" id="FungiDB:H310_15223"/>
<evidence type="ECO:0000313" key="3">
    <source>
        <dbReference type="Proteomes" id="UP000285060"/>
    </source>
</evidence>
<gene>
    <name evidence="2" type="ORF">DYB32_008322</name>
</gene>
<dbReference type="Proteomes" id="UP000285060">
    <property type="component" value="Unassembled WGS sequence"/>
</dbReference>
<feature type="region of interest" description="Disordered" evidence="1">
    <location>
        <begin position="141"/>
        <end position="164"/>
    </location>
</feature>
<evidence type="ECO:0000256" key="1">
    <source>
        <dbReference type="SAM" id="MobiDB-lite"/>
    </source>
</evidence>
<reference evidence="2 3" key="1">
    <citation type="submission" date="2018-08" db="EMBL/GenBank/DDBJ databases">
        <title>Aphanomyces genome sequencing and annotation.</title>
        <authorList>
            <person name="Minardi D."/>
            <person name="Oidtmann B."/>
            <person name="Van Der Giezen M."/>
            <person name="Studholme D.J."/>
        </authorList>
    </citation>
    <scope>NUCLEOTIDE SEQUENCE [LARGE SCALE GENOMIC DNA]</scope>
    <source>
        <strain evidence="2 3">NJM0002</strain>
    </source>
</reference>
<name>A0A3R6WH07_9STRA</name>
<feature type="compositionally biased region" description="Polar residues" evidence="1">
    <location>
        <begin position="153"/>
        <end position="164"/>
    </location>
</feature>
<accession>A0A3R6WH07</accession>
<protein>
    <submittedName>
        <fullName evidence="2">Uncharacterized protein</fullName>
    </submittedName>
</protein>
<dbReference type="VEuPathDB" id="FungiDB:H310_02628"/>
<dbReference type="AlphaFoldDB" id="A0A3R6WH07"/>
<evidence type="ECO:0000313" key="2">
    <source>
        <dbReference type="EMBL" id="RHY25422.1"/>
    </source>
</evidence>
<keyword evidence="3" id="KW-1185">Reference proteome</keyword>
<comment type="caution">
    <text evidence="2">The sequence shown here is derived from an EMBL/GenBank/DDBJ whole genome shotgun (WGS) entry which is preliminary data.</text>
</comment>